<dbReference type="PROSITE" id="PS50191">
    <property type="entry name" value="CRAL_TRIO"/>
    <property type="match status" value="1"/>
</dbReference>
<dbReference type="AlphaFoldDB" id="A0A8D3DTQ5"/>
<dbReference type="SUPFAM" id="SSF101576">
    <property type="entry name" value="Supernatant protein factor (SPF), C-terminal domain"/>
    <property type="match status" value="1"/>
</dbReference>
<dbReference type="PROSITE" id="PS50904">
    <property type="entry name" value="PRELI_MSF1"/>
    <property type="match status" value="1"/>
</dbReference>
<evidence type="ECO:0000313" key="5">
    <source>
        <dbReference type="Proteomes" id="UP000694558"/>
    </source>
</evidence>
<dbReference type="Pfam" id="PF00650">
    <property type="entry name" value="CRAL_TRIO"/>
    <property type="match status" value="1"/>
</dbReference>
<dbReference type="Gene3D" id="3.40.525.10">
    <property type="entry name" value="CRAL-TRIO lipid binding domain"/>
    <property type="match status" value="1"/>
</dbReference>
<dbReference type="InterPro" id="IPR009038">
    <property type="entry name" value="GOLD_dom"/>
</dbReference>
<dbReference type="PANTHER" id="PTHR23324">
    <property type="entry name" value="SEC14 RELATED PROTEIN"/>
    <property type="match status" value="1"/>
</dbReference>
<proteinExistence type="predicted"/>
<dbReference type="InterPro" id="IPR036598">
    <property type="entry name" value="GOLD_dom_sf"/>
</dbReference>
<dbReference type="PROSITE" id="PS50866">
    <property type="entry name" value="GOLD"/>
    <property type="match status" value="1"/>
</dbReference>
<dbReference type="InterPro" id="IPR051064">
    <property type="entry name" value="SEC14/CRAL-TRIO_domain"/>
</dbReference>
<dbReference type="Pfam" id="PF04707">
    <property type="entry name" value="PRELI"/>
    <property type="match status" value="1"/>
</dbReference>
<reference evidence="4" key="2">
    <citation type="submission" date="2025-08" db="UniProtKB">
        <authorList>
            <consortium name="Ensembl"/>
        </authorList>
    </citation>
    <scope>IDENTIFICATION</scope>
</reference>
<dbReference type="InterPro" id="IPR011074">
    <property type="entry name" value="CRAL/TRIO_N_dom"/>
</dbReference>
<gene>
    <name evidence="4" type="primary">si:dkey-237i9.1</name>
</gene>
<dbReference type="PANTHER" id="PTHR23324:SF51">
    <property type="entry name" value="SEC14-LIKE PROTEIN 1"/>
    <property type="match status" value="1"/>
</dbReference>
<feature type="domain" description="PRELI/MSF1" evidence="3">
    <location>
        <begin position="3"/>
        <end position="175"/>
    </location>
</feature>
<dbReference type="InterPro" id="IPR036273">
    <property type="entry name" value="CRAL/TRIO_N_dom_sf"/>
</dbReference>
<dbReference type="SUPFAM" id="SSF46938">
    <property type="entry name" value="CRAL/TRIO N-terminal domain"/>
    <property type="match status" value="1"/>
</dbReference>
<dbReference type="GeneTree" id="ENSGT00940000155386"/>
<dbReference type="GO" id="GO:0039536">
    <property type="term" value="P:negative regulation of RIG-I signaling pathway"/>
    <property type="evidence" value="ECO:0007669"/>
    <property type="project" value="TreeGrafter"/>
</dbReference>
<dbReference type="SMART" id="SM01100">
    <property type="entry name" value="CRAL_TRIO_N"/>
    <property type="match status" value="1"/>
</dbReference>
<sequence length="688" mass="79165">MVQKYQSPVRVYKHPFELVMAAYERRFPTCHLIPMFVASDVMEEETSEDGANQRIERRCALDVDAPRLLKRIAGVDYVYFIQKNTMNRKERTLHIESHNETFSNRVIIHETCCYSVHPENEEWTCFEQTASLDIKSFFGFESTVEKIAMKQYASSINKGKEIIEYYLKELQDEGITHVPRWTSSSCSLPPPRPTRQPHLFCFCVADKLDADYIKRYLGDLTPLQESCLIRLRKWLQETHKGKIPKDEHILRFLRARDFNIDKAREFLCQSLTWRKQHQVDYLLEKWSSPQVLQDYYTGGWHHHDRDGRPLYILRLGQMDTKGLVRALGEESLLRHVLSINEEGLRRCEENTKVFGRPISCWTCLVDLEGLNMRHLWRPGVKALLRIIEVVEANYPETLGRLLILRAPRVFPVLWTLVSPFIDENTRKKFLIYAGNDYQGPGGLVDYIDKEIIPDFLGGECMCEVPEGGLVPKSMYRTAEEVETEDIRLWTETIYQSASIFKGAPHELLIEIIDASSVITWDFDVCKGDVVFNIYHSKRAPQPPRKDASGAHGITSPVVNNVQLIDKSWTLGQDYSMVESPLTCKEGESVQGSHITRWPGFYILQWKFHNMAACSATNLPRVDDVLATLQVSSHKCKVMYYTEVLGSEDFRTLPSLGNSVNPTFSLQSAPVLSLTTPSSSSFLHSVFFL</sequence>
<dbReference type="InterPro" id="IPR036865">
    <property type="entry name" value="CRAL-TRIO_dom_sf"/>
</dbReference>
<dbReference type="SUPFAM" id="SSF52087">
    <property type="entry name" value="CRAL/TRIO domain"/>
    <property type="match status" value="1"/>
</dbReference>
<organism evidence="4 5">
    <name type="scientific">Scophthalmus maximus</name>
    <name type="common">Turbot</name>
    <name type="synonym">Psetta maxima</name>
    <dbReference type="NCBI Taxonomy" id="52904"/>
    <lineage>
        <taxon>Eukaryota</taxon>
        <taxon>Metazoa</taxon>
        <taxon>Chordata</taxon>
        <taxon>Craniata</taxon>
        <taxon>Vertebrata</taxon>
        <taxon>Euteleostomi</taxon>
        <taxon>Actinopterygii</taxon>
        <taxon>Neopterygii</taxon>
        <taxon>Teleostei</taxon>
        <taxon>Neoteleostei</taxon>
        <taxon>Acanthomorphata</taxon>
        <taxon>Carangaria</taxon>
        <taxon>Pleuronectiformes</taxon>
        <taxon>Pleuronectoidei</taxon>
        <taxon>Scophthalmidae</taxon>
        <taxon>Scophthalmus</taxon>
    </lineage>
</organism>
<name>A0A8D3DTQ5_SCOMX</name>
<dbReference type="InterPro" id="IPR006797">
    <property type="entry name" value="PRELI/MSF1_dom"/>
</dbReference>
<evidence type="ECO:0000259" key="3">
    <source>
        <dbReference type="PROSITE" id="PS50904"/>
    </source>
</evidence>
<dbReference type="CDD" id="cd00170">
    <property type="entry name" value="SEC14"/>
    <property type="match status" value="1"/>
</dbReference>
<evidence type="ECO:0000259" key="2">
    <source>
        <dbReference type="PROSITE" id="PS50866"/>
    </source>
</evidence>
<dbReference type="Pfam" id="PF03765">
    <property type="entry name" value="CRAL_TRIO_N"/>
    <property type="match status" value="1"/>
</dbReference>
<protein>
    <recommendedName>
        <fullName evidence="6">SEC14 like lipid binding 1</fullName>
    </recommendedName>
</protein>
<dbReference type="Proteomes" id="UP000694558">
    <property type="component" value="Chromosome 8"/>
</dbReference>
<accession>A0A8D3DTQ5</accession>
<feature type="domain" description="GOLD" evidence="2">
    <location>
        <begin position="490"/>
        <end position="643"/>
    </location>
</feature>
<reference evidence="4" key="1">
    <citation type="submission" date="2023-05" db="EMBL/GenBank/DDBJ databases">
        <title>High-quality long-read genome of Scophthalmus maximus.</title>
        <authorList>
            <person name="Lien S."/>
            <person name="Martinez P."/>
        </authorList>
    </citation>
    <scope>NUCLEOTIDE SEQUENCE [LARGE SCALE GENOMIC DNA]</scope>
</reference>
<dbReference type="SMART" id="SM00516">
    <property type="entry name" value="SEC14"/>
    <property type="match status" value="1"/>
</dbReference>
<dbReference type="InterPro" id="IPR001251">
    <property type="entry name" value="CRAL-TRIO_dom"/>
</dbReference>
<feature type="domain" description="CRAL-TRIO" evidence="1">
    <location>
        <begin position="288"/>
        <end position="464"/>
    </location>
</feature>
<dbReference type="Gene3D" id="2.60.120.680">
    <property type="entry name" value="GOLD domain"/>
    <property type="match status" value="1"/>
</dbReference>
<evidence type="ECO:0000313" key="4">
    <source>
        <dbReference type="Ensembl" id="ENSSMAP00000062914.1"/>
    </source>
</evidence>
<evidence type="ECO:0008006" key="6">
    <source>
        <dbReference type="Google" id="ProtNLM"/>
    </source>
</evidence>
<dbReference type="FunFam" id="3.40.525.10:FF:000006">
    <property type="entry name" value="SEC14-like lipid binding 1"/>
    <property type="match status" value="1"/>
</dbReference>
<dbReference type="Ensembl" id="ENSSMAT00000049017.1">
    <property type="protein sequence ID" value="ENSSMAP00000062914.1"/>
    <property type="gene ID" value="ENSSMAG00000014599.2"/>
</dbReference>
<evidence type="ECO:0000259" key="1">
    <source>
        <dbReference type="PROSITE" id="PS50191"/>
    </source>
</evidence>
<dbReference type="GO" id="GO:0005829">
    <property type="term" value="C:cytosol"/>
    <property type="evidence" value="ECO:0007669"/>
    <property type="project" value="TreeGrafter"/>
</dbReference>
<dbReference type="GO" id="GO:0039552">
    <property type="term" value="F:RIG-I binding"/>
    <property type="evidence" value="ECO:0007669"/>
    <property type="project" value="TreeGrafter"/>
</dbReference>